<dbReference type="InterPro" id="IPR002696">
    <property type="entry name" value="Membr_insert_effic_factor_YidD"/>
</dbReference>
<keyword evidence="1 2" id="KW-0472">Membrane</keyword>
<reference evidence="3" key="1">
    <citation type="submission" date="2020-01" db="EMBL/GenBank/DDBJ databases">
        <authorList>
            <person name="Seo Y.L."/>
        </authorList>
    </citation>
    <scope>NUCLEOTIDE SEQUENCE</scope>
    <source>
        <strain evidence="3">R11</strain>
    </source>
</reference>
<accession>A0A965ZFQ3</accession>
<gene>
    <name evidence="3" type="primary">yidD</name>
    <name evidence="3" type="ORF">GSY63_06055</name>
</gene>
<dbReference type="EMBL" id="WWEO01000040">
    <property type="protein sequence ID" value="NCD68911.1"/>
    <property type="molecule type" value="Genomic_DNA"/>
</dbReference>
<keyword evidence="4" id="KW-1185">Reference proteome</keyword>
<dbReference type="Pfam" id="PF01809">
    <property type="entry name" value="YidD"/>
    <property type="match status" value="1"/>
</dbReference>
<keyword evidence="2" id="KW-1133">Transmembrane helix</keyword>
<dbReference type="HAMAP" id="MF_00386">
    <property type="entry name" value="UPF0161_YidD"/>
    <property type="match status" value="1"/>
</dbReference>
<dbReference type="RefSeq" id="WP_166584898.1">
    <property type="nucleotide sequence ID" value="NZ_WWEO01000040.1"/>
</dbReference>
<dbReference type="GO" id="GO:0005886">
    <property type="term" value="C:plasma membrane"/>
    <property type="evidence" value="ECO:0007669"/>
    <property type="project" value="UniProtKB-SubCell"/>
</dbReference>
<name>A0A965ZFQ3_9SPHI</name>
<dbReference type="PROSITE" id="PS51257">
    <property type="entry name" value="PROKAR_LIPOPROTEIN"/>
    <property type="match status" value="1"/>
</dbReference>
<feature type="transmembrane region" description="Helical" evidence="2">
    <location>
        <begin position="7"/>
        <end position="26"/>
    </location>
</feature>
<evidence type="ECO:0000256" key="1">
    <source>
        <dbReference type="HAMAP-Rule" id="MF_00386"/>
    </source>
</evidence>
<comment type="function">
    <text evidence="1">Could be involved in insertion of integral membrane proteins into the membrane.</text>
</comment>
<sequence>MKSLSQLIKAVFGYIFIVLIKVYQYLLSPLLGASCRYTPTCSQYGVEAIKKYGPFKGGWLTLKRIGRCHPWGGHGHDPVP</sequence>
<evidence type="ECO:0000313" key="3">
    <source>
        <dbReference type="EMBL" id="NCD68911.1"/>
    </source>
</evidence>
<dbReference type="PANTHER" id="PTHR33383">
    <property type="entry name" value="MEMBRANE PROTEIN INSERTION EFFICIENCY FACTOR-RELATED"/>
    <property type="match status" value="1"/>
</dbReference>
<dbReference type="PANTHER" id="PTHR33383:SF1">
    <property type="entry name" value="MEMBRANE PROTEIN INSERTION EFFICIENCY FACTOR-RELATED"/>
    <property type="match status" value="1"/>
</dbReference>
<protein>
    <recommendedName>
        <fullName evidence="1">Putative membrane protein insertion efficiency factor</fullName>
    </recommendedName>
</protein>
<organism evidence="3 4">
    <name type="scientific">Mucilaginibacter agri</name>
    <dbReference type="NCBI Taxonomy" id="2695265"/>
    <lineage>
        <taxon>Bacteria</taxon>
        <taxon>Pseudomonadati</taxon>
        <taxon>Bacteroidota</taxon>
        <taxon>Sphingobacteriia</taxon>
        <taxon>Sphingobacteriales</taxon>
        <taxon>Sphingobacteriaceae</taxon>
        <taxon>Mucilaginibacter</taxon>
    </lineage>
</organism>
<dbReference type="NCBIfam" id="TIGR00278">
    <property type="entry name" value="membrane protein insertion efficiency factor YidD"/>
    <property type="match status" value="1"/>
</dbReference>
<dbReference type="SMART" id="SM01234">
    <property type="entry name" value="Haemolytic"/>
    <property type="match status" value="1"/>
</dbReference>
<proteinExistence type="inferred from homology"/>
<comment type="subcellular location">
    <subcellularLocation>
        <location evidence="1">Cell membrane</location>
        <topology evidence="1">Peripheral membrane protein</topology>
        <orientation evidence="1">Cytoplasmic side</orientation>
    </subcellularLocation>
</comment>
<evidence type="ECO:0000256" key="2">
    <source>
        <dbReference type="SAM" id="Phobius"/>
    </source>
</evidence>
<comment type="similarity">
    <text evidence="1">Belongs to the UPF0161 family.</text>
</comment>
<keyword evidence="1" id="KW-1003">Cell membrane</keyword>
<keyword evidence="2" id="KW-0812">Transmembrane</keyword>
<comment type="caution">
    <text evidence="3">The sequence shown here is derived from an EMBL/GenBank/DDBJ whole genome shotgun (WGS) entry which is preliminary data.</text>
</comment>
<reference evidence="3" key="2">
    <citation type="submission" date="2020-10" db="EMBL/GenBank/DDBJ databases">
        <title>Mucilaginibacter sp. nov., isolated from soil.</title>
        <authorList>
            <person name="Jeon C.O."/>
        </authorList>
    </citation>
    <scope>NUCLEOTIDE SEQUENCE</scope>
    <source>
        <strain evidence="3">R11</strain>
    </source>
</reference>
<dbReference type="Proteomes" id="UP000638732">
    <property type="component" value="Unassembled WGS sequence"/>
</dbReference>
<dbReference type="AlphaFoldDB" id="A0A965ZFQ3"/>
<evidence type="ECO:0000313" key="4">
    <source>
        <dbReference type="Proteomes" id="UP000638732"/>
    </source>
</evidence>